<comment type="caution">
    <text evidence="3">The sequence shown here is derived from an EMBL/GenBank/DDBJ whole genome shotgun (WGS) entry which is preliminary data.</text>
</comment>
<dbReference type="InterPro" id="IPR037238">
    <property type="entry name" value="YbiA-like_sf"/>
</dbReference>
<dbReference type="Proteomes" id="UP000703269">
    <property type="component" value="Unassembled WGS sequence"/>
</dbReference>
<feature type="domain" description="Mixed lineage kinase" evidence="2">
    <location>
        <begin position="45"/>
        <end position="145"/>
    </location>
</feature>
<protein>
    <submittedName>
        <fullName evidence="3">NADAR family protein</fullName>
    </submittedName>
</protein>
<dbReference type="AlphaFoldDB" id="A0A9P3GIT0"/>
<dbReference type="NCBIfam" id="TIGR02464">
    <property type="entry name" value="ribofla_fusion"/>
    <property type="match status" value="2"/>
</dbReference>
<sequence length="569" mass="64360">MRRVRSASNLNAINLAVAAASVFDQVSTLVSFPPLSAASSILLGILKCIETLRDNKDRCARLASRCALFLRLIANNMQDRIEAPESLLRNIKDFEGMLTQLKNDMESLAAGRFHQRFLRNKAIEDALEEYNTMLDDALQSFHTVSLMEIQRALGDLRVQVNGIASSTAVEKRLDDVTIRPAAIVSHVGASVARPTENKEHQRRMFLAVQKPVSRSSSAEPMGKAAPRRIHSNNTVLLFCAQDRPYYEFTNSAVYAIEYQAKIYPSSQHLYQARKFMDVDSELAEQIRTMPDAKQAREHATRFRSLQRHEWTITERITVMEEVVLLKFMQHPFLRQQLLGTNGQTLVFDCPTDAFWGCGPDGQGQNELGNILTRVRERFRADRALLEPVRMQHSSQAPSSPPSCDGTLRAPILFTTDPEYYGEFHPTSPHAITYRGKFYSTAEHLYHAWKFFDTESPELADHIRYQPTAAAAASVAVSLQSKQRGDWLGIRLAVMETILEAKFTQHSALRALLLSTQDRQLIYNWAGHPIWGVGPDGKGQNELGQTLMRLRQRFRAPEKHAMNARTEKHS</sequence>
<accession>A0A9P3GIT0</accession>
<dbReference type="CDD" id="cd15457">
    <property type="entry name" value="NADAR"/>
    <property type="match status" value="2"/>
</dbReference>
<dbReference type="SUPFAM" id="SSF143990">
    <property type="entry name" value="YbiA-like"/>
    <property type="match status" value="2"/>
</dbReference>
<dbReference type="CDD" id="cd21037">
    <property type="entry name" value="MLKL_NTD"/>
    <property type="match status" value="1"/>
</dbReference>
<dbReference type="InterPro" id="IPR059179">
    <property type="entry name" value="MLKL-like_MCAfunc"/>
</dbReference>
<evidence type="ECO:0000259" key="2">
    <source>
        <dbReference type="Pfam" id="PF22215"/>
    </source>
</evidence>
<dbReference type="InterPro" id="IPR054000">
    <property type="entry name" value="MLKL_N"/>
</dbReference>
<dbReference type="Gene3D" id="1.20.930.20">
    <property type="entry name" value="Adaptor protein Cbl, N-terminal domain"/>
    <property type="match status" value="1"/>
</dbReference>
<feature type="domain" description="NADAR" evidence="1">
    <location>
        <begin position="426"/>
        <end position="554"/>
    </location>
</feature>
<dbReference type="EMBL" id="BPQB01000052">
    <property type="protein sequence ID" value="GJE95736.1"/>
    <property type="molecule type" value="Genomic_DNA"/>
</dbReference>
<reference evidence="3 4" key="1">
    <citation type="submission" date="2021-08" db="EMBL/GenBank/DDBJ databases">
        <title>Draft Genome Sequence of Phanerochaete sordida strain YK-624.</title>
        <authorList>
            <person name="Mori T."/>
            <person name="Dohra H."/>
            <person name="Suzuki T."/>
            <person name="Kawagishi H."/>
            <person name="Hirai H."/>
        </authorList>
    </citation>
    <scope>NUCLEOTIDE SEQUENCE [LARGE SCALE GENOMIC DNA]</scope>
    <source>
        <strain evidence="3 4">YK-624</strain>
    </source>
</reference>
<proteinExistence type="predicted"/>
<organism evidence="3 4">
    <name type="scientific">Phanerochaete sordida</name>
    <dbReference type="NCBI Taxonomy" id="48140"/>
    <lineage>
        <taxon>Eukaryota</taxon>
        <taxon>Fungi</taxon>
        <taxon>Dikarya</taxon>
        <taxon>Basidiomycota</taxon>
        <taxon>Agaricomycotina</taxon>
        <taxon>Agaricomycetes</taxon>
        <taxon>Polyporales</taxon>
        <taxon>Phanerochaetaceae</taxon>
        <taxon>Phanerochaete</taxon>
    </lineage>
</organism>
<dbReference type="InterPro" id="IPR012816">
    <property type="entry name" value="NADAR"/>
</dbReference>
<gene>
    <name evidence="3" type="ORF">PsYK624_119220</name>
</gene>
<dbReference type="InterPro" id="IPR036537">
    <property type="entry name" value="Adaptor_Cbl_N_dom_sf"/>
</dbReference>
<keyword evidence="4" id="KW-1185">Reference proteome</keyword>
<evidence type="ECO:0000313" key="3">
    <source>
        <dbReference type="EMBL" id="GJE95736.1"/>
    </source>
</evidence>
<evidence type="ECO:0000313" key="4">
    <source>
        <dbReference type="Proteomes" id="UP000703269"/>
    </source>
</evidence>
<name>A0A9P3GIT0_9APHY</name>
<feature type="domain" description="NADAR" evidence="1">
    <location>
        <begin position="238"/>
        <end position="379"/>
    </location>
</feature>
<dbReference type="OrthoDB" id="206452at2759"/>
<dbReference type="Gene3D" id="1.10.357.40">
    <property type="entry name" value="YbiA-like"/>
    <property type="match status" value="2"/>
</dbReference>
<dbReference type="Pfam" id="PF08719">
    <property type="entry name" value="NADAR"/>
    <property type="match status" value="2"/>
</dbReference>
<dbReference type="Pfam" id="PF22215">
    <property type="entry name" value="MLKL_N"/>
    <property type="match status" value="1"/>
</dbReference>
<evidence type="ECO:0000259" key="1">
    <source>
        <dbReference type="Pfam" id="PF08719"/>
    </source>
</evidence>
<dbReference type="GO" id="GO:0007166">
    <property type="term" value="P:cell surface receptor signaling pathway"/>
    <property type="evidence" value="ECO:0007669"/>
    <property type="project" value="InterPro"/>
</dbReference>